<dbReference type="InterPro" id="IPR008242">
    <property type="entry name" value="Chor_mutase/pphenate_deHydtase"/>
</dbReference>
<gene>
    <name evidence="8" type="ORF">CTheo_2524</name>
</gene>
<dbReference type="Proteomes" id="UP000383932">
    <property type="component" value="Unassembled WGS sequence"/>
</dbReference>
<dbReference type="OrthoDB" id="983542at2759"/>
<dbReference type="SUPFAM" id="SSF53850">
    <property type="entry name" value="Periplasmic binding protein-like II"/>
    <property type="match status" value="1"/>
</dbReference>
<dbReference type="UniPathway" id="UPA00121">
    <property type="reaction ID" value="UER00345"/>
</dbReference>
<dbReference type="PANTHER" id="PTHR21022">
    <property type="entry name" value="PREPHENATE DEHYDRATASE P PROTEIN"/>
    <property type="match status" value="1"/>
</dbReference>
<evidence type="ECO:0000256" key="6">
    <source>
        <dbReference type="ARBA" id="ARBA00023239"/>
    </source>
</evidence>
<comment type="caution">
    <text evidence="8">The sequence shown here is derived from an EMBL/GenBank/DDBJ whole genome shotgun (WGS) entry which is preliminary data.</text>
</comment>
<protein>
    <recommendedName>
        <fullName evidence="2">prephenate dehydratase</fullName>
        <ecNumber evidence="2">4.2.1.51</ecNumber>
    </recommendedName>
</protein>
<dbReference type="PIRSF" id="PIRSF001500">
    <property type="entry name" value="Chor_mut_pdt_Ppr"/>
    <property type="match status" value="1"/>
</dbReference>
<proteinExistence type="predicted"/>
<dbReference type="PANTHER" id="PTHR21022:SF19">
    <property type="entry name" value="PREPHENATE DEHYDRATASE-RELATED"/>
    <property type="match status" value="1"/>
</dbReference>
<dbReference type="EMBL" id="SSOP01000026">
    <property type="protein sequence ID" value="KAB5594055.1"/>
    <property type="molecule type" value="Genomic_DNA"/>
</dbReference>
<evidence type="ECO:0000259" key="7">
    <source>
        <dbReference type="PROSITE" id="PS51171"/>
    </source>
</evidence>
<evidence type="ECO:0000256" key="4">
    <source>
        <dbReference type="ARBA" id="ARBA00023141"/>
    </source>
</evidence>
<name>A0A5N5QQL3_9AGAM</name>
<sequence length="302" mass="32849">MKSEQLRVAYLGPQGTYTHQAAVAKFKDSPAEFVPCDTIALTFESVCQNQVDFACIPLENSLHGSVIETFDLLRDGRIVTIGGESVMGIEHCLVVCRGITMGDIKRALSHEQALGQCRGFLSMNLPNVVQVRTSSTASAAEQLLELLKAGDPSARHSAAVCSRVCADLHEELEVLQSGIQDGEINFTRYIVLSKAPLLLHPRSATLQRALLRCVLPLGRDAPVSLTSVFRLFPEDIQVMRVDRRPALSGTPFHDCVFLEVECSPLISCNTDIGQLWRDKLAAAVEAINAGIGLPCCHILGAW</sequence>
<dbReference type="PROSITE" id="PS51171">
    <property type="entry name" value="PREPHENATE_DEHYDR_3"/>
    <property type="match status" value="1"/>
</dbReference>
<reference evidence="8 9" key="1">
    <citation type="journal article" date="2019" name="Fungal Biol. Biotechnol.">
        <title>Draft genome sequence of fastidious pathogen Ceratobasidium theobromae, which causes vascular-streak dieback in Theobroma cacao.</title>
        <authorList>
            <person name="Ali S.S."/>
            <person name="Asman A."/>
            <person name="Shao J."/>
            <person name="Firmansyah A.P."/>
            <person name="Susilo A.W."/>
            <person name="Rosmana A."/>
            <person name="McMahon P."/>
            <person name="Junaid M."/>
            <person name="Guest D."/>
            <person name="Kheng T.Y."/>
            <person name="Meinhardt L.W."/>
            <person name="Bailey B.A."/>
        </authorList>
    </citation>
    <scope>NUCLEOTIDE SEQUENCE [LARGE SCALE GENOMIC DNA]</scope>
    <source>
        <strain evidence="8 9">CT2</strain>
    </source>
</reference>
<accession>A0A5N5QQL3</accession>
<evidence type="ECO:0000313" key="8">
    <source>
        <dbReference type="EMBL" id="KAB5594055.1"/>
    </source>
</evidence>
<dbReference type="GO" id="GO:0004664">
    <property type="term" value="F:prephenate dehydratase activity"/>
    <property type="evidence" value="ECO:0007669"/>
    <property type="project" value="UniProtKB-EC"/>
</dbReference>
<dbReference type="GO" id="GO:0005737">
    <property type="term" value="C:cytoplasm"/>
    <property type="evidence" value="ECO:0007669"/>
    <property type="project" value="TreeGrafter"/>
</dbReference>
<dbReference type="EC" id="4.2.1.51" evidence="2"/>
<dbReference type="AlphaFoldDB" id="A0A5N5QQL3"/>
<dbReference type="CDD" id="cd13532">
    <property type="entry name" value="PBP2_PDT_like"/>
    <property type="match status" value="1"/>
</dbReference>
<comment type="pathway">
    <text evidence="1">Amino-acid biosynthesis; L-phenylalanine biosynthesis; phenylpyruvate from prephenate: step 1/1.</text>
</comment>
<evidence type="ECO:0000256" key="2">
    <source>
        <dbReference type="ARBA" id="ARBA00013147"/>
    </source>
</evidence>
<evidence type="ECO:0000313" key="9">
    <source>
        <dbReference type="Proteomes" id="UP000383932"/>
    </source>
</evidence>
<dbReference type="GO" id="GO:0009094">
    <property type="term" value="P:L-phenylalanine biosynthetic process"/>
    <property type="evidence" value="ECO:0007669"/>
    <property type="project" value="UniProtKB-UniPathway"/>
</dbReference>
<dbReference type="Pfam" id="PF00800">
    <property type="entry name" value="PDT"/>
    <property type="match status" value="1"/>
</dbReference>
<keyword evidence="4" id="KW-0057">Aromatic amino acid biosynthesis</keyword>
<evidence type="ECO:0000256" key="1">
    <source>
        <dbReference type="ARBA" id="ARBA00004741"/>
    </source>
</evidence>
<keyword evidence="3" id="KW-0028">Amino-acid biosynthesis</keyword>
<keyword evidence="5" id="KW-0584">Phenylalanine biosynthesis</keyword>
<dbReference type="InterPro" id="IPR001086">
    <property type="entry name" value="Preph_deHydtase"/>
</dbReference>
<evidence type="ECO:0000256" key="5">
    <source>
        <dbReference type="ARBA" id="ARBA00023222"/>
    </source>
</evidence>
<dbReference type="Gene3D" id="3.40.190.10">
    <property type="entry name" value="Periplasmic binding protein-like II"/>
    <property type="match status" value="2"/>
</dbReference>
<organism evidence="8 9">
    <name type="scientific">Ceratobasidium theobromae</name>
    <dbReference type="NCBI Taxonomy" id="1582974"/>
    <lineage>
        <taxon>Eukaryota</taxon>
        <taxon>Fungi</taxon>
        <taxon>Dikarya</taxon>
        <taxon>Basidiomycota</taxon>
        <taxon>Agaricomycotina</taxon>
        <taxon>Agaricomycetes</taxon>
        <taxon>Cantharellales</taxon>
        <taxon>Ceratobasidiaceae</taxon>
        <taxon>Ceratobasidium</taxon>
    </lineage>
</organism>
<keyword evidence="6" id="KW-0456">Lyase</keyword>
<evidence type="ECO:0000256" key="3">
    <source>
        <dbReference type="ARBA" id="ARBA00022605"/>
    </source>
</evidence>
<keyword evidence="9" id="KW-1185">Reference proteome</keyword>
<feature type="domain" description="Prephenate dehydratase" evidence="7">
    <location>
        <begin position="7"/>
        <end position="194"/>
    </location>
</feature>